<evidence type="ECO:0000313" key="1">
    <source>
        <dbReference type="EMBL" id="MBA2176697.1"/>
    </source>
</evidence>
<comment type="caution">
    <text evidence="1">The sequence shown here is derived from an EMBL/GenBank/DDBJ whole genome shotgun (WGS) entry which is preliminary data.</text>
</comment>
<organism evidence="1 2">
    <name type="scientific">Halobacillus locisalis</name>
    <dbReference type="NCBI Taxonomy" id="220753"/>
    <lineage>
        <taxon>Bacteria</taxon>
        <taxon>Bacillati</taxon>
        <taxon>Bacillota</taxon>
        <taxon>Bacilli</taxon>
        <taxon>Bacillales</taxon>
        <taxon>Bacillaceae</taxon>
        <taxon>Halobacillus</taxon>
    </lineage>
</organism>
<dbReference type="AlphaFoldDB" id="A0A838CXC6"/>
<protein>
    <recommendedName>
        <fullName evidence="3">DUF4179 domain-containing protein</fullName>
    </recommendedName>
</protein>
<keyword evidence="2" id="KW-1185">Reference proteome</keyword>
<accession>A0A838CXC6</accession>
<sequence length="483" mass="54695">MKKQANKQKAIIIIAVLLVFGIGAYVTTSGEGERLTSEQEPQRKAKAVDQDKLPIEWAEVETKEELNDFYRRQIPKIDQIRERELMTSPGQSMTVPDKEGRVQINEVWHSGQQIFYLYSIDLSLLVEEEGDTNHYLNDPPQVDQLKIEETGDIQSQTLHAFSSLRHNEAVIFENRLYGIIHSMPIMKEGMDDPYMSFSQMPESFQGTAKTSIRFRINGETIETEAIPVPYSYDPDKQTIATLPFSGSYSDNGLTIEPTELVMSVSTNYIKMRIKDDNNLFNHTLEGRVISDDQEVPFSPRLQKIDGEENMYRAFFGPLNESSTEIPDKLSLDIRNVHLIKENPYSFTFELPELEGTDHVNKELTKKVAEKYETNVYLQDMNYHKNHGLTLSLRYTPKDAGQKEKLVGTTIFNGQTPPDQTDHISVVTDNGNDGFVGTGGSERTSRLDIPDSLLDGASSVTVTFNEVVVANKIDQTFTIDTQSE</sequence>
<reference evidence="1 2" key="1">
    <citation type="journal article" date="2004" name="Extremophiles">
        <title>Halobacillus locisalis sp. nov., a halophilic bacterium isolated from a marine solar saltern of the Yellow Sea in Korea.</title>
        <authorList>
            <person name="Yoon J.H."/>
            <person name="Kang K.H."/>
            <person name="Oh T.K."/>
            <person name="Park Y.H."/>
        </authorList>
    </citation>
    <scope>NUCLEOTIDE SEQUENCE [LARGE SCALE GENOMIC DNA]</scope>
    <source>
        <strain evidence="1 2">KCTC 3788</strain>
    </source>
</reference>
<evidence type="ECO:0000313" key="2">
    <source>
        <dbReference type="Proteomes" id="UP000571017"/>
    </source>
</evidence>
<evidence type="ECO:0008006" key="3">
    <source>
        <dbReference type="Google" id="ProtNLM"/>
    </source>
</evidence>
<dbReference type="RefSeq" id="WP_181473752.1">
    <property type="nucleotide sequence ID" value="NZ_JACEFG010000004.1"/>
</dbReference>
<proteinExistence type="predicted"/>
<gene>
    <name evidence="1" type="ORF">H0266_17550</name>
</gene>
<name>A0A838CXC6_9BACI</name>
<dbReference type="Proteomes" id="UP000571017">
    <property type="component" value="Unassembled WGS sequence"/>
</dbReference>
<dbReference type="EMBL" id="JACEFG010000004">
    <property type="protein sequence ID" value="MBA2176697.1"/>
    <property type="molecule type" value="Genomic_DNA"/>
</dbReference>